<dbReference type="STRING" id="1802055.A3A74_04020"/>
<proteinExistence type="predicted"/>
<organism evidence="1 2">
    <name type="scientific">Candidatus Roizmanbacteria bacterium RIFCSPLOWO2_01_FULL_35_13</name>
    <dbReference type="NCBI Taxonomy" id="1802055"/>
    <lineage>
        <taxon>Bacteria</taxon>
        <taxon>Candidatus Roizmaniibacteriota</taxon>
    </lineage>
</organism>
<dbReference type="AlphaFoldDB" id="A0A1F7IBM7"/>
<name>A0A1F7IBM7_9BACT</name>
<reference evidence="1 2" key="1">
    <citation type="journal article" date="2016" name="Nat. Commun.">
        <title>Thousands of microbial genomes shed light on interconnected biogeochemical processes in an aquifer system.</title>
        <authorList>
            <person name="Anantharaman K."/>
            <person name="Brown C.T."/>
            <person name="Hug L.A."/>
            <person name="Sharon I."/>
            <person name="Castelle C.J."/>
            <person name="Probst A.J."/>
            <person name="Thomas B.C."/>
            <person name="Singh A."/>
            <person name="Wilkins M.J."/>
            <person name="Karaoz U."/>
            <person name="Brodie E.L."/>
            <person name="Williams K.H."/>
            <person name="Hubbard S.S."/>
            <person name="Banfield J.F."/>
        </authorList>
    </citation>
    <scope>NUCLEOTIDE SEQUENCE [LARGE SCALE GENOMIC DNA]</scope>
</reference>
<accession>A0A1F7IBM7</accession>
<gene>
    <name evidence="1" type="ORF">A3A74_04020</name>
</gene>
<dbReference type="Proteomes" id="UP000179270">
    <property type="component" value="Unassembled WGS sequence"/>
</dbReference>
<comment type="caution">
    <text evidence="1">The sequence shown here is derived from an EMBL/GenBank/DDBJ whole genome shotgun (WGS) entry which is preliminary data.</text>
</comment>
<protein>
    <submittedName>
        <fullName evidence="1">Uncharacterized protein</fullName>
    </submittedName>
</protein>
<sequence>MKPYFIWDYDLTEKDVKKILKDGNEFSRIWLISRILESAKYEDVWKYVKLDEVLQIFPRLKLKKPIKNAWLNAFKAWGVNNNINDNYHTITK</sequence>
<dbReference type="EMBL" id="MGAF01000026">
    <property type="protein sequence ID" value="OGK40757.1"/>
    <property type="molecule type" value="Genomic_DNA"/>
</dbReference>
<evidence type="ECO:0000313" key="2">
    <source>
        <dbReference type="Proteomes" id="UP000179270"/>
    </source>
</evidence>
<evidence type="ECO:0000313" key="1">
    <source>
        <dbReference type="EMBL" id="OGK40757.1"/>
    </source>
</evidence>